<dbReference type="OrthoDB" id="9805913at2"/>
<dbReference type="InterPro" id="IPR012893">
    <property type="entry name" value="HipA-like_C"/>
</dbReference>
<dbReference type="PANTHER" id="PTHR37419:SF1">
    <property type="entry name" value="SERINE_THREONINE-PROTEIN KINASE TOXIN HIPA"/>
    <property type="match status" value="1"/>
</dbReference>
<evidence type="ECO:0000313" key="6">
    <source>
        <dbReference type="EMBL" id="ODA30639.1"/>
    </source>
</evidence>
<dbReference type="PANTHER" id="PTHR37419">
    <property type="entry name" value="SERINE/THREONINE-PROTEIN KINASE TOXIN HIPA"/>
    <property type="match status" value="1"/>
</dbReference>
<name>A0A1C3EBM9_9GAMM</name>
<comment type="caution">
    <text evidence="6">The sequence shown here is derived from an EMBL/GenBank/DDBJ whole genome shotgun (WGS) entry which is preliminary data.</text>
</comment>
<accession>A0A1C3EBM9</accession>
<dbReference type="NCBIfam" id="TIGR03071">
    <property type="entry name" value="couple_hipA"/>
    <property type="match status" value="1"/>
</dbReference>
<dbReference type="Pfam" id="PF13657">
    <property type="entry name" value="Couple_hipA"/>
    <property type="match status" value="1"/>
</dbReference>
<keyword evidence="2" id="KW-0808">Transferase</keyword>
<sequence length="463" mass="51094">MAGSSKRHQLDIIAGTQVNVGTLSLPVGTANDFTLDYDPEWARKGFPISPHLPLEGGATSRSINNFLRNLFPEGAAFDEMVSNTTISKGNTYALIKQLGAETSGLLSFRSAESDVPATGFREVPDHELVERLERDNAPLVFWDGKVRLSVAGVQDKLNLLHREGKWGFGEGALCSTHIMKFETGKVPCIAINEYFCMRLASTVGIEAAKVELATFGTTRTLVIERFDRRYLADRDIVIRSHLIDGCQATDLPPEYKYERQHGDAGEGKYIRDGVSFPKLFKVETTDNADTRMRLLRWMAFNLAIFNYDAHGKNVSFFVKRSGLALAPFYDLVNIEALARQGAMRNGEKAGRDLSIPRVFAMSIGDWPSDNEATAGNFEPPITAYHLADFARETGFRPAQLSAVVGDTARLIHSAVKAVKDEVIALAINDEESEHIAMCADLITTECNRLIEEAGLIEEMTALL</sequence>
<reference evidence="6 7" key="1">
    <citation type="submission" date="2016-05" db="EMBL/GenBank/DDBJ databases">
        <title>Genomic Taxonomy of the Vibrionaceae.</title>
        <authorList>
            <person name="Gomez-Gil B."/>
            <person name="Enciso-Ibarra J."/>
        </authorList>
    </citation>
    <scope>NUCLEOTIDE SEQUENCE [LARGE SCALE GENOMIC DNA]</scope>
    <source>
        <strain evidence="6 7">CAIM 1920</strain>
    </source>
</reference>
<organism evidence="6 7">
    <name type="scientific">Veronia pacifica</name>
    <dbReference type="NCBI Taxonomy" id="1080227"/>
    <lineage>
        <taxon>Bacteria</taxon>
        <taxon>Pseudomonadati</taxon>
        <taxon>Pseudomonadota</taxon>
        <taxon>Gammaproteobacteria</taxon>
        <taxon>Vibrionales</taxon>
        <taxon>Vibrionaceae</taxon>
        <taxon>Veronia</taxon>
    </lineage>
</organism>
<feature type="domain" description="HipA N-terminal subdomain 1" evidence="5">
    <location>
        <begin position="18"/>
        <end position="108"/>
    </location>
</feature>
<dbReference type="InterPro" id="IPR017508">
    <property type="entry name" value="HipA_N1"/>
</dbReference>
<dbReference type="Proteomes" id="UP000094936">
    <property type="component" value="Unassembled WGS sequence"/>
</dbReference>
<evidence type="ECO:0000259" key="5">
    <source>
        <dbReference type="Pfam" id="PF13657"/>
    </source>
</evidence>
<proteinExistence type="inferred from homology"/>
<protein>
    <submittedName>
        <fullName evidence="6">HIPA protein</fullName>
    </submittedName>
</protein>
<dbReference type="GO" id="GO:0004674">
    <property type="term" value="F:protein serine/threonine kinase activity"/>
    <property type="evidence" value="ECO:0007669"/>
    <property type="project" value="TreeGrafter"/>
</dbReference>
<evidence type="ECO:0000313" key="7">
    <source>
        <dbReference type="Proteomes" id="UP000094936"/>
    </source>
</evidence>
<evidence type="ECO:0000256" key="3">
    <source>
        <dbReference type="ARBA" id="ARBA00022777"/>
    </source>
</evidence>
<evidence type="ECO:0000256" key="2">
    <source>
        <dbReference type="ARBA" id="ARBA00022679"/>
    </source>
</evidence>
<dbReference type="AlphaFoldDB" id="A0A1C3EBM9"/>
<evidence type="ECO:0000259" key="4">
    <source>
        <dbReference type="Pfam" id="PF07804"/>
    </source>
</evidence>
<dbReference type="EMBL" id="LYBM01000050">
    <property type="protein sequence ID" value="ODA30639.1"/>
    <property type="molecule type" value="Genomic_DNA"/>
</dbReference>
<dbReference type="InterPro" id="IPR052028">
    <property type="entry name" value="HipA_Ser/Thr_kinase"/>
</dbReference>
<comment type="similarity">
    <text evidence="1">Belongs to the HipA Ser/Thr kinase family.</text>
</comment>
<dbReference type="RefSeq" id="WP_068905077.1">
    <property type="nucleotide sequence ID" value="NZ_JBHUIF010000017.1"/>
</dbReference>
<keyword evidence="7" id="KW-1185">Reference proteome</keyword>
<dbReference type="STRING" id="1080227.A8L45_19745"/>
<feature type="domain" description="HipA-like C-terminal" evidence="4">
    <location>
        <begin position="148"/>
        <end position="412"/>
    </location>
</feature>
<gene>
    <name evidence="6" type="ORF">A8L45_19745</name>
</gene>
<dbReference type="GO" id="GO:0005829">
    <property type="term" value="C:cytosol"/>
    <property type="evidence" value="ECO:0007669"/>
    <property type="project" value="TreeGrafter"/>
</dbReference>
<evidence type="ECO:0000256" key="1">
    <source>
        <dbReference type="ARBA" id="ARBA00010164"/>
    </source>
</evidence>
<dbReference type="Pfam" id="PF07804">
    <property type="entry name" value="HipA_C"/>
    <property type="match status" value="1"/>
</dbReference>
<keyword evidence="3" id="KW-0418">Kinase</keyword>